<evidence type="ECO:0000313" key="2">
    <source>
        <dbReference type="Proteomes" id="UP001165960"/>
    </source>
</evidence>
<organism evidence="1 2">
    <name type="scientific">Entomophthora muscae</name>
    <dbReference type="NCBI Taxonomy" id="34485"/>
    <lineage>
        <taxon>Eukaryota</taxon>
        <taxon>Fungi</taxon>
        <taxon>Fungi incertae sedis</taxon>
        <taxon>Zoopagomycota</taxon>
        <taxon>Entomophthoromycotina</taxon>
        <taxon>Entomophthoromycetes</taxon>
        <taxon>Entomophthorales</taxon>
        <taxon>Entomophthoraceae</taxon>
        <taxon>Entomophthora</taxon>
    </lineage>
</organism>
<protein>
    <submittedName>
        <fullName evidence="1">Squalene epoxidase</fullName>
        <ecNumber evidence="1">1.14.14.17</ecNumber>
    </submittedName>
</protein>
<dbReference type="EMBL" id="QTSX02000951">
    <property type="protein sequence ID" value="KAJ9083685.1"/>
    <property type="molecule type" value="Genomic_DNA"/>
</dbReference>
<accession>A0ACC2UAE4</accession>
<dbReference type="Proteomes" id="UP001165960">
    <property type="component" value="Unassembled WGS sequence"/>
</dbReference>
<gene>
    <name evidence="1" type="primary">ERG1_2</name>
    <name evidence="1" type="ORF">DSO57_1032292</name>
</gene>
<sequence>MATLLPLNPKILASKPSEIYDFVVVGAGIFGSAFATTLAKDGHQVLLVERDFTEPDRIVGELLQPGGCQALKSLGLESCLEDIDGIRVDGYAVFYKNKPVEIPYTLEPETSTKYQGRSFHHGKFVSKLREAARQTKGVTLLEATVDKLLVCPDTDQIMGISCTTKDKTDSKQYHFGKITVVADGCFSKFRKSFTTSMPETMSHFVGFLLEDCPLPFPNHGHVVLAKQGPVLLYQIGTRDTRVLIDVPGKLPSVSDGSLKKYLLEEVAEYLPEQLQACFINAIENQKPRVMPNSMLSPSPIVGSGILVAGDAFNMRHPLTGGGMTVALSDVVRLRQLLSPLSSQELCNQDILSAKVQEFHYLRSSSSAVINILACALYRLFQSENDPSLLQLQEGCFEYFKLGGICIDGPVGFLSGIDGNLFRLIYHFFRVCLYAQFLQIQAAPLLLKPWALLSSMLLILKGAQIILPLVYAEFYFLRPNFQIFSTSHPHVYFLIPLLISLFLIYIVN</sequence>
<proteinExistence type="predicted"/>
<reference evidence="1" key="1">
    <citation type="submission" date="2022-04" db="EMBL/GenBank/DDBJ databases">
        <title>Genome of the entomopathogenic fungus Entomophthora muscae.</title>
        <authorList>
            <person name="Elya C."/>
            <person name="Lovett B.R."/>
            <person name="Lee E."/>
            <person name="Macias A.M."/>
            <person name="Hajek A.E."/>
            <person name="De Bivort B.L."/>
            <person name="Kasson M.T."/>
            <person name="De Fine Licht H.H."/>
            <person name="Stajich J.E."/>
        </authorList>
    </citation>
    <scope>NUCLEOTIDE SEQUENCE</scope>
    <source>
        <strain evidence="1">Berkeley</strain>
    </source>
</reference>
<dbReference type="EC" id="1.14.14.17" evidence="1"/>
<keyword evidence="2" id="KW-1185">Reference proteome</keyword>
<name>A0ACC2UAE4_9FUNG</name>
<keyword evidence="1" id="KW-0560">Oxidoreductase</keyword>
<evidence type="ECO:0000313" key="1">
    <source>
        <dbReference type="EMBL" id="KAJ9083685.1"/>
    </source>
</evidence>
<comment type="caution">
    <text evidence="1">The sequence shown here is derived from an EMBL/GenBank/DDBJ whole genome shotgun (WGS) entry which is preliminary data.</text>
</comment>